<dbReference type="EMBL" id="UINC01057482">
    <property type="protein sequence ID" value="SVB78680.1"/>
    <property type="molecule type" value="Genomic_DNA"/>
</dbReference>
<name>A0A382GU93_9ZZZZ</name>
<dbReference type="Pfam" id="PF07586">
    <property type="entry name" value="HXXSHH"/>
    <property type="match status" value="1"/>
</dbReference>
<dbReference type="AlphaFoldDB" id="A0A382GU93"/>
<organism evidence="1">
    <name type="scientific">marine metagenome</name>
    <dbReference type="NCBI Taxonomy" id="408172"/>
    <lineage>
        <taxon>unclassified sequences</taxon>
        <taxon>metagenomes</taxon>
        <taxon>ecological metagenomes</taxon>
    </lineage>
</organism>
<evidence type="ECO:0000313" key="1">
    <source>
        <dbReference type="EMBL" id="SVB78680.1"/>
    </source>
</evidence>
<sequence length="279" mass="31170">ANTLSWRNPTTPLPMENQPRAVLERLFGDADDTSQHARLERIREDRSILDSLVHEVDSFRGTLAAGDRNKVDQYLDAIRDIERRIQLAEVRSDVELPELARPTGGIPDTFAEHAKLMFDLQVLALQTDMTRVITFMMSREVSPRTYPELGIPDPHHGLSHHQNNPVQMEKLSKVNLHHIEQFAYFLDRLQSTPDGDGTLLDHMLMLYGCGISDGNQHLHVNLPILLAGGAAGRLRGGRHVRVVDETPLTNLQLSLLDKVGVPTEQLGDSTGQLAHLSDV</sequence>
<feature type="non-terminal residue" evidence="1">
    <location>
        <position position="1"/>
    </location>
</feature>
<protein>
    <recommendedName>
        <fullName evidence="2">DUF1552 domain-containing protein</fullName>
    </recommendedName>
</protein>
<proteinExistence type="predicted"/>
<reference evidence="1" key="1">
    <citation type="submission" date="2018-05" db="EMBL/GenBank/DDBJ databases">
        <authorList>
            <person name="Lanie J.A."/>
            <person name="Ng W.-L."/>
            <person name="Kazmierczak K.M."/>
            <person name="Andrzejewski T.M."/>
            <person name="Davidsen T.M."/>
            <person name="Wayne K.J."/>
            <person name="Tettelin H."/>
            <person name="Glass J.I."/>
            <person name="Rusch D."/>
            <person name="Podicherti R."/>
            <person name="Tsui H.-C.T."/>
            <person name="Winkler M.E."/>
        </authorList>
    </citation>
    <scope>NUCLEOTIDE SEQUENCE</scope>
</reference>
<accession>A0A382GU93</accession>
<evidence type="ECO:0008006" key="2">
    <source>
        <dbReference type="Google" id="ProtNLM"/>
    </source>
</evidence>
<gene>
    <name evidence="1" type="ORF">METZ01_LOCUS231534</name>
</gene>
<dbReference type="InterPro" id="IPR011447">
    <property type="entry name" value="DUF1552"/>
</dbReference>